<comment type="similarity">
    <text evidence="2">Belongs to the G-protein coupled receptor 2 family. Mth subfamily.</text>
</comment>
<evidence type="ECO:0000256" key="7">
    <source>
        <dbReference type="SAM" id="Phobius"/>
    </source>
</evidence>
<feature type="transmembrane region" description="Helical" evidence="7">
    <location>
        <begin position="557"/>
        <end position="580"/>
    </location>
</feature>
<dbReference type="PANTHER" id="PTHR46953">
    <property type="entry name" value="G-PROTEIN COUPLED RECEPTOR MTH-LIKE 1-RELATED"/>
    <property type="match status" value="1"/>
</dbReference>
<gene>
    <name evidence="9" type="ORF">DSTB1V02_LOCUS871</name>
</gene>
<evidence type="ECO:0000256" key="1">
    <source>
        <dbReference type="ARBA" id="ARBA00004141"/>
    </source>
</evidence>
<evidence type="ECO:0000256" key="3">
    <source>
        <dbReference type="ARBA" id="ARBA00022692"/>
    </source>
</evidence>
<dbReference type="InterPro" id="IPR052808">
    <property type="entry name" value="GPCR_Mth-like"/>
</dbReference>
<evidence type="ECO:0000256" key="2">
    <source>
        <dbReference type="ARBA" id="ARBA00008979"/>
    </source>
</evidence>
<dbReference type="PANTHER" id="PTHR46953:SF1">
    <property type="entry name" value="G-PROTEIN COUPLED RECEPTOR MTH-LIKE 1-RELATED"/>
    <property type="match status" value="1"/>
</dbReference>
<evidence type="ECO:0000256" key="4">
    <source>
        <dbReference type="ARBA" id="ARBA00022989"/>
    </source>
</evidence>
<reference evidence="9" key="1">
    <citation type="submission" date="2020-11" db="EMBL/GenBank/DDBJ databases">
        <authorList>
            <person name="Tran Van P."/>
        </authorList>
    </citation>
    <scope>NUCLEOTIDE SEQUENCE</scope>
</reference>
<keyword evidence="6 7" id="KW-0472">Membrane</keyword>
<dbReference type="EMBL" id="LR899587">
    <property type="protein sequence ID" value="CAD7240866.1"/>
    <property type="molecule type" value="Genomic_DNA"/>
</dbReference>
<dbReference type="OrthoDB" id="6134459at2759"/>
<feature type="transmembrane region" description="Helical" evidence="7">
    <location>
        <begin position="508"/>
        <end position="537"/>
    </location>
</feature>
<feature type="transmembrane region" description="Helical" evidence="7">
    <location>
        <begin position="467"/>
        <end position="488"/>
    </location>
</feature>
<sequence>MKKHLSRSTDRHLVVAIRSVRMKVMVRVACALLLFRPGCWVRSESSDEVKECCPDQVQYGVYDRDTGAVRCEGVSETSASPPLPECDSKKELVPLDQTDGTFSKNPICRGKFLAGGRDSSNGTFFQAYLFCPSGAEREKTDPKILIQKCCPLGEGYSRVQEECVPLSLNWTFPVSDPMTGKIRDSSPSEYRLRIDNLTSIPCNKYFFTLDTDHDFVSLETGELYSRFVDSTFSNEQFCLDYDHMMDGSKVIQARICHPIEKKMRECEGKACVQKCCPENDFVYLHGGRIRCRPAGRRWDPRNYSRSDPGLNQLDKDIRVITGLPVCARLPSTYMRFMPDSSRNPNDDFFLMQTTGLILKGHRNFVVNVPRYCIDDTGNSSETLEPIALVCHPNYHEIFRVASSLILASAVVLLVTFLLGLFSRERKNLPGKIRLLYVGCLLVASTAEYLSLVASFDLYSLCLVYDSVIMFASLAGFCWLNVMGFHVWWNFSVPISGLPGKERRNLLRYCLYAFGVPALLVAIVFSVGFAPGIVPPFIQSGKSIKIAGFCMIIPVYPALKWCFYGLMASLLVVNATFFTLASRYLIQHARSTAHLTRSGEQKLQTLRVIEVDGGRTCRQGRGRYGVFDPDTGARRCHSVPWCRRRCECASARLLRIQKLQKP</sequence>
<keyword evidence="5" id="KW-0675">Receptor</keyword>
<feature type="transmembrane region" description="Helical" evidence="7">
    <location>
        <begin position="434"/>
        <end position="455"/>
    </location>
</feature>
<keyword evidence="5" id="KW-0297">G-protein coupled receptor</keyword>
<dbReference type="Proteomes" id="UP000677054">
    <property type="component" value="Unassembled WGS sequence"/>
</dbReference>
<evidence type="ECO:0000259" key="8">
    <source>
        <dbReference type="PROSITE" id="PS50261"/>
    </source>
</evidence>
<feature type="transmembrane region" description="Helical" evidence="7">
    <location>
        <begin position="400"/>
        <end position="422"/>
    </location>
</feature>
<dbReference type="Gene3D" id="1.20.1070.10">
    <property type="entry name" value="Rhodopsin 7-helix transmembrane proteins"/>
    <property type="match status" value="1"/>
</dbReference>
<dbReference type="PROSITE" id="PS50261">
    <property type="entry name" value="G_PROTEIN_RECEP_F2_4"/>
    <property type="match status" value="1"/>
</dbReference>
<dbReference type="EMBL" id="CAJPEV010000070">
    <property type="protein sequence ID" value="CAG0880037.1"/>
    <property type="molecule type" value="Genomic_DNA"/>
</dbReference>
<keyword evidence="4 7" id="KW-1133">Transmembrane helix</keyword>
<dbReference type="InterPro" id="IPR000832">
    <property type="entry name" value="GPCR_2_secretin-like"/>
</dbReference>
<name>A0A7R8X4T2_9CRUS</name>
<dbReference type="GO" id="GO:0007166">
    <property type="term" value="P:cell surface receptor signaling pathway"/>
    <property type="evidence" value="ECO:0007669"/>
    <property type="project" value="InterPro"/>
</dbReference>
<evidence type="ECO:0000256" key="5">
    <source>
        <dbReference type="ARBA" id="ARBA00023040"/>
    </source>
</evidence>
<keyword evidence="5" id="KW-0807">Transducer</keyword>
<evidence type="ECO:0000313" key="9">
    <source>
        <dbReference type="EMBL" id="CAD7240866.1"/>
    </source>
</evidence>
<comment type="subcellular location">
    <subcellularLocation>
        <location evidence="1">Membrane</location>
        <topology evidence="1">Multi-pass membrane protein</topology>
    </subcellularLocation>
</comment>
<dbReference type="GO" id="GO:0016020">
    <property type="term" value="C:membrane"/>
    <property type="evidence" value="ECO:0007669"/>
    <property type="project" value="UniProtKB-SubCell"/>
</dbReference>
<accession>A0A7R8X4T2</accession>
<dbReference type="GO" id="GO:0004930">
    <property type="term" value="F:G protein-coupled receptor activity"/>
    <property type="evidence" value="ECO:0007669"/>
    <property type="project" value="UniProtKB-KW"/>
</dbReference>
<protein>
    <recommendedName>
        <fullName evidence="8">G-protein coupled receptors family 2 profile 2 domain-containing protein</fullName>
    </recommendedName>
</protein>
<keyword evidence="10" id="KW-1185">Reference proteome</keyword>
<dbReference type="Pfam" id="PF00002">
    <property type="entry name" value="7tm_2"/>
    <property type="match status" value="1"/>
</dbReference>
<dbReference type="InterPro" id="IPR036272">
    <property type="entry name" value="Methuselah_N_sf"/>
</dbReference>
<dbReference type="InterPro" id="IPR017981">
    <property type="entry name" value="GPCR_2-like_7TM"/>
</dbReference>
<dbReference type="SUPFAM" id="SSF63877">
    <property type="entry name" value="Methuselah ectodomain"/>
    <property type="match status" value="1"/>
</dbReference>
<evidence type="ECO:0000256" key="6">
    <source>
        <dbReference type="ARBA" id="ARBA00023136"/>
    </source>
</evidence>
<dbReference type="AlphaFoldDB" id="A0A7R8X4T2"/>
<evidence type="ECO:0000313" key="10">
    <source>
        <dbReference type="Proteomes" id="UP000677054"/>
    </source>
</evidence>
<feature type="domain" description="G-protein coupled receptors family 2 profile 2" evidence="8">
    <location>
        <begin position="394"/>
        <end position="586"/>
    </location>
</feature>
<keyword evidence="3 7" id="KW-0812">Transmembrane</keyword>
<organism evidence="9">
    <name type="scientific">Darwinula stevensoni</name>
    <dbReference type="NCBI Taxonomy" id="69355"/>
    <lineage>
        <taxon>Eukaryota</taxon>
        <taxon>Metazoa</taxon>
        <taxon>Ecdysozoa</taxon>
        <taxon>Arthropoda</taxon>
        <taxon>Crustacea</taxon>
        <taxon>Oligostraca</taxon>
        <taxon>Ostracoda</taxon>
        <taxon>Podocopa</taxon>
        <taxon>Podocopida</taxon>
        <taxon>Darwinulocopina</taxon>
        <taxon>Darwinuloidea</taxon>
        <taxon>Darwinulidae</taxon>
        <taxon>Darwinula</taxon>
    </lineage>
</organism>
<proteinExistence type="inferred from homology"/>